<dbReference type="AlphaFoldDB" id="A0A836JRH3"/>
<keyword evidence="3" id="KW-1185">Reference proteome</keyword>
<keyword evidence="1" id="KW-0472">Membrane</keyword>
<organism evidence="2 3">
    <name type="scientific">Acromyrmex heyeri</name>
    <dbReference type="NCBI Taxonomy" id="230685"/>
    <lineage>
        <taxon>Eukaryota</taxon>
        <taxon>Metazoa</taxon>
        <taxon>Ecdysozoa</taxon>
        <taxon>Arthropoda</taxon>
        <taxon>Hexapoda</taxon>
        <taxon>Insecta</taxon>
        <taxon>Pterygota</taxon>
        <taxon>Neoptera</taxon>
        <taxon>Endopterygota</taxon>
        <taxon>Hymenoptera</taxon>
        <taxon>Apocrita</taxon>
        <taxon>Aculeata</taxon>
        <taxon>Formicoidea</taxon>
        <taxon>Formicidae</taxon>
        <taxon>Myrmicinae</taxon>
        <taxon>Acromyrmex</taxon>
    </lineage>
</organism>
<keyword evidence="1" id="KW-0812">Transmembrane</keyword>
<name>A0A836JRH3_9HYME</name>
<dbReference type="EMBL" id="JAANIB010009052">
    <property type="protein sequence ID" value="KAG5323028.1"/>
    <property type="molecule type" value="Genomic_DNA"/>
</dbReference>
<dbReference type="SUPFAM" id="SSF82895">
    <property type="entry name" value="TSP-1 type 1 repeat"/>
    <property type="match status" value="1"/>
</dbReference>
<dbReference type="PROSITE" id="PS50092">
    <property type="entry name" value="TSP1"/>
    <property type="match status" value="1"/>
</dbReference>
<dbReference type="InterPro" id="IPR036383">
    <property type="entry name" value="TSP1_rpt_sf"/>
</dbReference>
<feature type="non-terminal residue" evidence="2">
    <location>
        <position position="1"/>
    </location>
</feature>
<evidence type="ECO:0000313" key="2">
    <source>
        <dbReference type="EMBL" id="KAG5323028.1"/>
    </source>
</evidence>
<comment type="caution">
    <text evidence="2">The sequence shown here is derived from an EMBL/GenBank/DDBJ whole genome shotgun (WGS) entry which is preliminary data.</text>
</comment>
<accession>A0A836JRH3</accession>
<feature type="transmembrane region" description="Helical" evidence="1">
    <location>
        <begin position="12"/>
        <end position="32"/>
    </location>
</feature>
<keyword evidence="1" id="KW-1133">Transmembrane helix</keyword>
<sequence length="233" mass="27547">PRNENRKYDMQMLLKLILMYNIYFGCVIYEVLNFPKSCTDKAFAINVSNYEYNIGLIIDSNDETKSNERCFYSDIYSQLCHRSIQQFTTNKPKRYWKNAKRNFYLYFQTSADIIYRRKLLGYEQDFFEMYPMKYSKSKRIPHEITQTRVSGDLTKKKRDAKETSNDENIDWAAWDNWSIWSPCSVSCGQGRQVRWRHCLSADCTKGLKKAQLKSCHLKDCGTKGILGWLGIKS</sequence>
<protein>
    <submittedName>
        <fullName evidence="2">SSPO protein</fullName>
    </submittedName>
</protein>
<reference evidence="2 3" key="1">
    <citation type="submission" date="2020-02" db="EMBL/GenBank/DDBJ databases">
        <title>Relaxed selection underlies rapid genomic changes in the transitions from sociality to social parasitism in ants.</title>
        <authorList>
            <person name="Bi X."/>
        </authorList>
    </citation>
    <scope>NUCLEOTIDE SEQUENCE [LARGE SCALE GENOMIC DNA]</scope>
    <source>
        <strain evidence="2">BGI-DK2014b</strain>
        <tissue evidence="2">Whole body</tissue>
    </source>
</reference>
<evidence type="ECO:0000256" key="1">
    <source>
        <dbReference type="SAM" id="Phobius"/>
    </source>
</evidence>
<gene>
    <name evidence="2" type="primary">Sspo_1</name>
    <name evidence="2" type="ORF">G6Z77_0001087</name>
</gene>
<evidence type="ECO:0000313" key="3">
    <source>
        <dbReference type="Proteomes" id="UP000670152"/>
    </source>
</evidence>
<dbReference type="OrthoDB" id="5989160at2759"/>
<dbReference type="Pfam" id="PF00090">
    <property type="entry name" value="TSP_1"/>
    <property type="match status" value="1"/>
</dbReference>
<dbReference type="Proteomes" id="UP000670152">
    <property type="component" value="Unassembled WGS sequence"/>
</dbReference>
<dbReference type="Gene3D" id="2.20.100.10">
    <property type="entry name" value="Thrombospondin type-1 (TSP1) repeat"/>
    <property type="match status" value="1"/>
</dbReference>
<dbReference type="InterPro" id="IPR000884">
    <property type="entry name" value="TSP1_rpt"/>
</dbReference>
<dbReference type="SMART" id="SM00209">
    <property type="entry name" value="TSP1"/>
    <property type="match status" value="1"/>
</dbReference>
<proteinExistence type="predicted"/>
<feature type="non-terminal residue" evidence="2">
    <location>
        <position position="233"/>
    </location>
</feature>